<keyword evidence="2" id="KW-1185">Reference proteome</keyword>
<evidence type="ECO:0000313" key="2">
    <source>
        <dbReference type="Proteomes" id="UP000192769"/>
    </source>
</evidence>
<name>A0A1V9DFE2_9GAMM</name>
<organism evidence="1 2">
    <name type="scientific">Pantoea latae</name>
    <dbReference type="NCBI Taxonomy" id="1964541"/>
    <lineage>
        <taxon>Bacteria</taxon>
        <taxon>Pseudomonadati</taxon>
        <taxon>Pseudomonadota</taxon>
        <taxon>Gammaproteobacteria</taxon>
        <taxon>Enterobacterales</taxon>
        <taxon>Erwiniaceae</taxon>
        <taxon>Pantoea</taxon>
    </lineage>
</organism>
<sequence>MKSSKDEVLRDALIGEVVLAILNEQAAVSWNAVLTKLQAILNGKHDAERTRLAMLAIQEVKAEMDLKRSKQTITADSFLSVAANSQDDSTRH</sequence>
<dbReference type="OrthoDB" id="6547326at2"/>
<reference evidence="1 2" key="1">
    <citation type="submission" date="2017-02" db="EMBL/GenBank/DDBJ databases">
        <title>Whole genome shotgun sequence of Pantoea agglomerans strain AS1 isolated from a cycad, Zamia floridana in Central Florida, USA.</title>
        <authorList>
            <person name="Lata P."/>
            <person name="Govindarajan S."/>
            <person name="Qi F."/>
            <person name="Li J.-L."/>
            <person name="Maurya S.K."/>
            <person name="Sahoo M.K."/>
        </authorList>
    </citation>
    <scope>NUCLEOTIDE SEQUENCE [LARGE SCALE GENOMIC DNA]</scope>
    <source>
        <strain evidence="1 2">AS1</strain>
    </source>
</reference>
<protein>
    <submittedName>
        <fullName evidence="1">Uncharacterized protein</fullName>
    </submittedName>
</protein>
<dbReference type="AlphaFoldDB" id="A0A1V9DFE2"/>
<dbReference type="Proteomes" id="UP000192769">
    <property type="component" value="Unassembled WGS sequence"/>
</dbReference>
<accession>A0A1V9DFE2</accession>
<comment type="caution">
    <text evidence="1">The sequence shown here is derived from an EMBL/GenBank/DDBJ whole genome shotgun (WGS) entry which is preliminary data.</text>
</comment>
<evidence type="ECO:0000313" key="1">
    <source>
        <dbReference type="EMBL" id="OQP32414.1"/>
    </source>
</evidence>
<dbReference type="EMBL" id="MWUE01000022">
    <property type="protein sequence ID" value="OQP32414.1"/>
    <property type="molecule type" value="Genomic_DNA"/>
</dbReference>
<proteinExistence type="predicted"/>
<gene>
    <name evidence="1" type="ORF">B2J69_14175</name>
</gene>
<dbReference type="RefSeq" id="WP_081140228.1">
    <property type="nucleotide sequence ID" value="NZ_MWUE01000022.1"/>
</dbReference>